<reference evidence="2 3" key="1">
    <citation type="journal article" date="2019" name="Sci. Rep.">
        <title>A high-quality genome of Eragrostis curvula grass provides insights into Poaceae evolution and supports new strategies to enhance forage quality.</title>
        <authorList>
            <person name="Carballo J."/>
            <person name="Santos B.A.C.M."/>
            <person name="Zappacosta D."/>
            <person name="Garbus I."/>
            <person name="Selva J.P."/>
            <person name="Gallo C.A."/>
            <person name="Diaz A."/>
            <person name="Albertini E."/>
            <person name="Caccamo M."/>
            <person name="Echenique V."/>
        </authorList>
    </citation>
    <scope>NUCLEOTIDE SEQUENCE [LARGE SCALE GENOMIC DNA]</scope>
    <source>
        <strain evidence="3">cv. Victoria</strain>
        <tissue evidence="2">Leaf</tissue>
    </source>
</reference>
<comment type="caution">
    <text evidence="2">The sequence shown here is derived from an EMBL/GenBank/DDBJ whole genome shotgun (WGS) entry which is preliminary data.</text>
</comment>
<accession>A0A5J9VM37</accession>
<protein>
    <submittedName>
        <fullName evidence="2">Uncharacterized protein</fullName>
    </submittedName>
</protein>
<evidence type="ECO:0000313" key="2">
    <source>
        <dbReference type="EMBL" id="TVU37213.1"/>
    </source>
</evidence>
<organism evidence="2 3">
    <name type="scientific">Eragrostis curvula</name>
    <name type="common">weeping love grass</name>
    <dbReference type="NCBI Taxonomy" id="38414"/>
    <lineage>
        <taxon>Eukaryota</taxon>
        <taxon>Viridiplantae</taxon>
        <taxon>Streptophyta</taxon>
        <taxon>Embryophyta</taxon>
        <taxon>Tracheophyta</taxon>
        <taxon>Spermatophyta</taxon>
        <taxon>Magnoliopsida</taxon>
        <taxon>Liliopsida</taxon>
        <taxon>Poales</taxon>
        <taxon>Poaceae</taxon>
        <taxon>PACMAD clade</taxon>
        <taxon>Chloridoideae</taxon>
        <taxon>Eragrostideae</taxon>
        <taxon>Eragrostidinae</taxon>
        <taxon>Eragrostis</taxon>
    </lineage>
</organism>
<evidence type="ECO:0000313" key="3">
    <source>
        <dbReference type="Proteomes" id="UP000324897"/>
    </source>
</evidence>
<keyword evidence="3" id="KW-1185">Reference proteome</keyword>
<proteinExistence type="predicted"/>
<gene>
    <name evidence="2" type="ORF">EJB05_10516</name>
</gene>
<dbReference type="Proteomes" id="UP000324897">
    <property type="component" value="Chromosome 4"/>
</dbReference>
<dbReference type="AlphaFoldDB" id="A0A5J9VM37"/>
<feature type="region of interest" description="Disordered" evidence="1">
    <location>
        <begin position="1"/>
        <end position="33"/>
    </location>
</feature>
<evidence type="ECO:0000256" key="1">
    <source>
        <dbReference type="SAM" id="MobiDB-lite"/>
    </source>
</evidence>
<dbReference type="EMBL" id="RWGY01000007">
    <property type="protein sequence ID" value="TVU37213.1"/>
    <property type="molecule type" value="Genomic_DNA"/>
</dbReference>
<dbReference type="Gramene" id="TVU37213">
    <property type="protein sequence ID" value="TVU37213"/>
    <property type="gene ID" value="EJB05_10516"/>
</dbReference>
<sequence length="79" mass="8635">MHLALALSPPFRPSPRSTAPSPFPLPTQSTQQRTRIFYPTTPPAETNCCRTNCGHSRTACLNAFLLLALRVLRGGCLLV</sequence>
<feature type="compositionally biased region" description="Polar residues" evidence="1">
    <location>
        <begin position="15"/>
        <end position="33"/>
    </location>
</feature>
<name>A0A5J9VM37_9POAL</name>